<comment type="caution">
    <text evidence="2">The sequence shown here is derived from an EMBL/GenBank/DDBJ whole genome shotgun (WGS) entry which is preliminary data.</text>
</comment>
<dbReference type="AlphaFoldDB" id="A0A8K0R6S7"/>
<dbReference type="Proteomes" id="UP000813461">
    <property type="component" value="Unassembled WGS sequence"/>
</dbReference>
<sequence>MERYTGKYKYKPLRTGIRALVKKDGTFPPPDVPDDAICLTASTTKYRMVTIGDIRILELLPGSFADPIVCRLRIAALEDAPAYDALSYMWGDASLTGEITLDGEVFPVTSSLENALRHVRHNDSVLYLWADAVCINQCDVKEKWNQIHLMKEIYSRSATVRVWIDVELPREDPVVHKLFTLQVQSNFDQLGDGPGFWEPLLPLVRNPYWDRLWIQQELAFAQKLEFHCRGMTIPGDCIMAFQLHVFRKLDRSGSPFDVDDDAWSVFSPQGATSKAPSRNLACWRKMIKTRVPVNPHTLRPYYSLRKPEVKWQLDSLKMGPWLSTSPIYLFGMLRLSQTLSVTDPKDRVNATLNLVIDYEDEGAEHNSYEKSLADNYLSVARLLPFKCNSLQFLGMARTPTIPDPTVEGLPSWAPNWNPPGNAEYFLGQFCAAGDLPMYNTPFQADMEDGILHARGFRYARVDQTISATNNAYTPLSELSNLFLSTTKSTGCQYSDIKKLSYTLTGPAIAEFGLARRYFSRNEAVLYAGILLIYSFVSPGLRIVDLLPYTTNTYDQTQRNLTTALQSLRPFRHHLPSCLRGLDLDKISAAIHSTRDQTTRFGHFVRLVHKTLSSGCLGSISPPPTLAITEGTADVRPGDEIWILFGCPVPMVLRPTGSYFVVVSPAYITDIMNAEAMNGVRTPDDKSGGWIRTLKDRCFSPAPVYSYRSGRSNWLVEVIRLQ</sequence>
<dbReference type="PANTHER" id="PTHR24148:SF64">
    <property type="entry name" value="HETEROKARYON INCOMPATIBILITY DOMAIN-CONTAINING PROTEIN"/>
    <property type="match status" value="1"/>
</dbReference>
<gene>
    <name evidence="2" type="ORF">FB567DRAFT_525015</name>
</gene>
<dbReference type="EMBL" id="JAGMVJ010000009">
    <property type="protein sequence ID" value="KAH7087430.1"/>
    <property type="molecule type" value="Genomic_DNA"/>
</dbReference>
<evidence type="ECO:0000313" key="2">
    <source>
        <dbReference type="EMBL" id="KAH7087430.1"/>
    </source>
</evidence>
<accession>A0A8K0R6S7</accession>
<proteinExistence type="predicted"/>
<dbReference type="OrthoDB" id="2157530at2759"/>
<dbReference type="InterPro" id="IPR052895">
    <property type="entry name" value="HetReg/Transcr_Mod"/>
</dbReference>
<reference evidence="2" key="1">
    <citation type="journal article" date="2021" name="Nat. Commun.">
        <title>Genetic determinants of endophytism in the Arabidopsis root mycobiome.</title>
        <authorList>
            <person name="Mesny F."/>
            <person name="Miyauchi S."/>
            <person name="Thiergart T."/>
            <person name="Pickel B."/>
            <person name="Atanasova L."/>
            <person name="Karlsson M."/>
            <person name="Huettel B."/>
            <person name="Barry K.W."/>
            <person name="Haridas S."/>
            <person name="Chen C."/>
            <person name="Bauer D."/>
            <person name="Andreopoulos W."/>
            <person name="Pangilinan J."/>
            <person name="LaButti K."/>
            <person name="Riley R."/>
            <person name="Lipzen A."/>
            <person name="Clum A."/>
            <person name="Drula E."/>
            <person name="Henrissat B."/>
            <person name="Kohler A."/>
            <person name="Grigoriev I.V."/>
            <person name="Martin F.M."/>
            <person name="Hacquard S."/>
        </authorList>
    </citation>
    <scope>NUCLEOTIDE SEQUENCE</scope>
    <source>
        <strain evidence="2">MPI-SDFR-AT-0120</strain>
    </source>
</reference>
<feature type="domain" description="Heterokaryon incompatibility" evidence="1">
    <location>
        <begin position="83"/>
        <end position="217"/>
    </location>
</feature>
<keyword evidence="3" id="KW-1185">Reference proteome</keyword>
<dbReference type="InterPro" id="IPR010730">
    <property type="entry name" value="HET"/>
</dbReference>
<protein>
    <submittedName>
        <fullName evidence="2">Heterokaryon incompatibility protein-domain-containing protein</fullName>
    </submittedName>
</protein>
<name>A0A8K0R6S7_9PLEO</name>
<evidence type="ECO:0000259" key="1">
    <source>
        <dbReference type="Pfam" id="PF06985"/>
    </source>
</evidence>
<dbReference type="PANTHER" id="PTHR24148">
    <property type="entry name" value="ANKYRIN REPEAT DOMAIN-CONTAINING PROTEIN 39 HOMOLOG-RELATED"/>
    <property type="match status" value="1"/>
</dbReference>
<evidence type="ECO:0000313" key="3">
    <source>
        <dbReference type="Proteomes" id="UP000813461"/>
    </source>
</evidence>
<dbReference type="Pfam" id="PF06985">
    <property type="entry name" value="HET"/>
    <property type="match status" value="1"/>
</dbReference>
<organism evidence="2 3">
    <name type="scientific">Paraphoma chrysanthemicola</name>
    <dbReference type="NCBI Taxonomy" id="798071"/>
    <lineage>
        <taxon>Eukaryota</taxon>
        <taxon>Fungi</taxon>
        <taxon>Dikarya</taxon>
        <taxon>Ascomycota</taxon>
        <taxon>Pezizomycotina</taxon>
        <taxon>Dothideomycetes</taxon>
        <taxon>Pleosporomycetidae</taxon>
        <taxon>Pleosporales</taxon>
        <taxon>Pleosporineae</taxon>
        <taxon>Phaeosphaeriaceae</taxon>
        <taxon>Paraphoma</taxon>
    </lineage>
</organism>